<dbReference type="AlphaFoldDB" id="A0A2Z4LME0"/>
<feature type="transmembrane region" description="Helical" evidence="7">
    <location>
        <begin position="228"/>
        <end position="247"/>
    </location>
</feature>
<dbReference type="OrthoDB" id="401373at2"/>
<feature type="transmembrane region" description="Helical" evidence="7">
    <location>
        <begin position="360"/>
        <end position="386"/>
    </location>
</feature>
<feature type="transmembrane region" description="Helical" evidence="7">
    <location>
        <begin position="304"/>
        <end position="322"/>
    </location>
</feature>
<gene>
    <name evidence="8" type="ORF">DK849_02685</name>
</gene>
<comment type="similarity">
    <text evidence="7">Belongs to the binding-protein-dependent transport system permease family.</text>
</comment>
<dbReference type="InterPro" id="IPR000515">
    <property type="entry name" value="MetI-like"/>
</dbReference>
<name>A0A2Z4LME0_9BACT</name>
<keyword evidence="5 7" id="KW-1133">Transmembrane helix</keyword>
<feature type="transmembrane region" description="Helical" evidence="7">
    <location>
        <begin position="259"/>
        <end position="284"/>
    </location>
</feature>
<comment type="subcellular location">
    <subcellularLocation>
        <location evidence="1 7">Cell membrane</location>
        <topology evidence="1 7">Multi-pass membrane protein</topology>
    </subcellularLocation>
</comment>
<dbReference type="EMBL" id="CP030103">
    <property type="protein sequence ID" value="AWX42952.1"/>
    <property type="molecule type" value="Genomic_DNA"/>
</dbReference>
<sequence length="566" mass="67133">MDIRESKIQHVKSLWKETYSNSNTKIKGPIKKPFKIVAYLLTVILIILFLALMNFQFAPNGWSLFITNLKFFFQPRSHSLYFNNLNLWSLSIKFLFYSIKILFIGTFCGCILAFFTAFFSNRYINNKYLVWILKVIIIFLRLFPEIFFIYFFLNSFDKNLGLFLITTWFSWLWLHEYFVQIYENANYNTFFHFISIKKSKYSAFISEIWPQIKFKIINTAIYSFESNLRWSAILSQFGFLGIGTLLNTPILNSKYYAELMIPLFVLITFLFLIEIFQFLINNYLFKTITVKNGKQYHKQKSIKISIYVTLFILMVSLLSLGINELVNQKIYIGTQQEYIKQLFSPNWSIISFSNIKENNLFWILFEFVGLVSLTIVLIYILIWINLFFVNTKLNKKYTVFTTKLWNLILRTTPILILFIFIYPLFNNPATIFIFVFAIHGSSSTTRNLEETINSISDPKIESLSKQGWTKLKIYRNFILPSIKLDLITYFMFEVEKIARNFISYGIYSSSLLGSHMILNRVKDIDDIAPYLWISFFILSVIVLINYLWRHYAKNKYSKSKLIINNI</sequence>
<feature type="transmembrane region" description="Helical" evidence="7">
    <location>
        <begin position="159"/>
        <end position="179"/>
    </location>
</feature>
<dbReference type="KEGG" id="mclo:DK849_02685"/>
<accession>A0A2Z4LME0</accession>
<feature type="transmembrane region" description="Helical" evidence="7">
    <location>
        <begin position="131"/>
        <end position="153"/>
    </location>
</feature>
<dbReference type="RefSeq" id="WP_051622558.1">
    <property type="nucleotide sequence ID" value="NZ_CP030103.1"/>
</dbReference>
<feature type="transmembrane region" description="Helical" evidence="7">
    <location>
        <begin position="94"/>
        <end position="119"/>
    </location>
</feature>
<dbReference type="GO" id="GO:0005886">
    <property type="term" value="C:plasma membrane"/>
    <property type="evidence" value="ECO:0007669"/>
    <property type="project" value="UniProtKB-SubCell"/>
</dbReference>
<keyword evidence="9" id="KW-1185">Reference proteome</keyword>
<dbReference type="PANTHER" id="PTHR30043">
    <property type="entry name" value="PHOSPHONATES TRANSPORT SYSTEM PERMEASE PROTEIN"/>
    <property type="match status" value="1"/>
</dbReference>
<organism evidence="8 9">
    <name type="scientific">Metamycoplasma cloacale</name>
    <dbReference type="NCBI Taxonomy" id="92401"/>
    <lineage>
        <taxon>Bacteria</taxon>
        <taxon>Bacillati</taxon>
        <taxon>Mycoplasmatota</taxon>
        <taxon>Mycoplasmoidales</taxon>
        <taxon>Metamycoplasmataceae</taxon>
        <taxon>Metamycoplasma</taxon>
    </lineage>
</organism>
<evidence type="ECO:0000256" key="7">
    <source>
        <dbReference type="RuleBase" id="RU363032"/>
    </source>
</evidence>
<evidence type="ECO:0000256" key="2">
    <source>
        <dbReference type="ARBA" id="ARBA00022448"/>
    </source>
</evidence>
<keyword evidence="6 7" id="KW-0472">Membrane</keyword>
<proteinExistence type="inferred from homology"/>
<evidence type="ECO:0000256" key="4">
    <source>
        <dbReference type="ARBA" id="ARBA00022692"/>
    </source>
</evidence>
<dbReference type="Gene3D" id="1.10.3720.10">
    <property type="entry name" value="MetI-like"/>
    <property type="match status" value="2"/>
</dbReference>
<dbReference type="SUPFAM" id="SSF161098">
    <property type="entry name" value="MetI-like"/>
    <property type="match status" value="2"/>
</dbReference>
<dbReference type="PROSITE" id="PS50928">
    <property type="entry name" value="ABC_TM1"/>
    <property type="match status" value="1"/>
</dbReference>
<dbReference type="Proteomes" id="UP000249865">
    <property type="component" value="Chromosome"/>
</dbReference>
<dbReference type="Pfam" id="PF00528">
    <property type="entry name" value="BPD_transp_1"/>
    <property type="match status" value="1"/>
</dbReference>
<feature type="transmembrane region" description="Helical" evidence="7">
    <location>
        <begin position="36"/>
        <end position="55"/>
    </location>
</feature>
<feature type="transmembrane region" description="Helical" evidence="7">
    <location>
        <begin position="530"/>
        <end position="548"/>
    </location>
</feature>
<evidence type="ECO:0000313" key="8">
    <source>
        <dbReference type="EMBL" id="AWX42952.1"/>
    </source>
</evidence>
<keyword evidence="2 7" id="KW-0813">Transport</keyword>
<evidence type="ECO:0000256" key="6">
    <source>
        <dbReference type="ARBA" id="ARBA00023136"/>
    </source>
</evidence>
<evidence type="ECO:0000256" key="1">
    <source>
        <dbReference type="ARBA" id="ARBA00004651"/>
    </source>
</evidence>
<dbReference type="GO" id="GO:0055085">
    <property type="term" value="P:transmembrane transport"/>
    <property type="evidence" value="ECO:0007669"/>
    <property type="project" value="InterPro"/>
</dbReference>
<reference evidence="9" key="1">
    <citation type="submission" date="2018-06" db="EMBL/GenBank/DDBJ databases">
        <title>Complete genome sequences of Mycoplasma anatis, M. anseris and M. cloacale type strains.</title>
        <authorList>
            <person name="Grozner D."/>
            <person name="Forro B."/>
            <person name="Sulyok K.M."/>
            <person name="Marton S."/>
            <person name="Kreizinger Z."/>
            <person name="Banyai K."/>
            <person name="Gyuranecz M."/>
        </authorList>
    </citation>
    <scope>NUCLEOTIDE SEQUENCE [LARGE SCALE GENOMIC DNA]</scope>
    <source>
        <strain evidence="9">NCTC 10199</strain>
    </source>
</reference>
<evidence type="ECO:0000256" key="5">
    <source>
        <dbReference type="ARBA" id="ARBA00022989"/>
    </source>
</evidence>
<evidence type="ECO:0000313" key="9">
    <source>
        <dbReference type="Proteomes" id="UP000249865"/>
    </source>
</evidence>
<dbReference type="PANTHER" id="PTHR30043:SF1">
    <property type="entry name" value="ABC TRANSPORT SYSTEM PERMEASE PROTEIN P69"/>
    <property type="match status" value="1"/>
</dbReference>
<keyword evidence="4 7" id="KW-0812">Transmembrane</keyword>
<keyword evidence="3" id="KW-1003">Cell membrane</keyword>
<protein>
    <submittedName>
        <fullName evidence="8">ABC transporter permease</fullName>
    </submittedName>
</protein>
<dbReference type="InterPro" id="IPR035906">
    <property type="entry name" value="MetI-like_sf"/>
</dbReference>
<evidence type="ECO:0000256" key="3">
    <source>
        <dbReference type="ARBA" id="ARBA00022475"/>
    </source>
</evidence>